<gene>
    <name evidence="1" type="ORF">IAC61_02230</name>
</gene>
<organism evidence="1 2">
    <name type="scientific">Candidatus Alloenteromonas pullistercoris</name>
    <dbReference type="NCBI Taxonomy" id="2840785"/>
    <lineage>
        <taxon>Bacteria</taxon>
        <taxon>Bacillati</taxon>
        <taxon>Bacillota</taxon>
        <taxon>Bacillota incertae sedis</taxon>
        <taxon>Candidatus Alloenteromonas</taxon>
    </lineage>
</organism>
<dbReference type="EMBL" id="JADINA010000016">
    <property type="protein sequence ID" value="MBO8426122.1"/>
    <property type="molecule type" value="Genomic_DNA"/>
</dbReference>
<reference evidence="1" key="2">
    <citation type="journal article" date="2021" name="PeerJ">
        <title>Extensive microbial diversity within the chicken gut microbiome revealed by metagenomics and culture.</title>
        <authorList>
            <person name="Gilroy R."/>
            <person name="Ravi A."/>
            <person name="Getino M."/>
            <person name="Pursley I."/>
            <person name="Horton D.L."/>
            <person name="Alikhan N.F."/>
            <person name="Baker D."/>
            <person name="Gharbi K."/>
            <person name="Hall N."/>
            <person name="Watson M."/>
            <person name="Adriaenssens E.M."/>
            <person name="Foster-Nyarko E."/>
            <person name="Jarju S."/>
            <person name="Secka A."/>
            <person name="Antonio M."/>
            <person name="Oren A."/>
            <person name="Chaudhuri R.R."/>
            <person name="La Ragione R."/>
            <person name="Hildebrand F."/>
            <person name="Pallen M.J."/>
        </authorList>
    </citation>
    <scope>NUCLEOTIDE SEQUENCE</scope>
    <source>
        <strain evidence="1">17113</strain>
    </source>
</reference>
<proteinExistence type="predicted"/>
<dbReference type="Proteomes" id="UP000823634">
    <property type="component" value="Unassembled WGS sequence"/>
</dbReference>
<sequence length="306" mass="33927">MNKRKLAFASIACFVLASCDVSEVYPGDAYVDAVFINNLYDHYDDGLKEARESSNELITLQNGEHGYFNGSGNYDRPSSCIGFNQAKSCHPSYFQNADGSELDWSHDLVSGVGVGDWADQSPLYGISYSQTKKLSRLHDGFREGYLSKLYNGQIKCNAWGYYSMVVLGDEGYGTLFPAELTEASYFAFVARGGSDTPDSHTGRVSSFDINVTFYKYGDDLSTLQGTTVKLDDVKLQTNYSAEVTALVGFTFEDIGFDPSGIVGMSIDFESEDYYQGERISSDFSDGEEYHIGLMMLEVLFPDSTWN</sequence>
<dbReference type="PROSITE" id="PS51257">
    <property type="entry name" value="PROKAR_LIPOPROTEIN"/>
    <property type="match status" value="1"/>
</dbReference>
<dbReference type="AlphaFoldDB" id="A0A9D9DEJ7"/>
<name>A0A9D9DEJ7_9FIRM</name>
<evidence type="ECO:0000313" key="2">
    <source>
        <dbReference type="Proteomes" id="UP000823634"/>
    </source>
</evidence>
<comment type="caution">
    <text evidence="1">The sequence shown here is derived from an EMBL/GenBank/DDBJ whole genome shotgun (WGS) entry which is preliminary data.</text>
</comment>
<accession>A0A9D9DEJ7</accession>
<protein>
    <recommendedName>
        <fullName evidence="3">Lipoprotein</fullName>
    </recommendedName>
</protein>
<reference evidence="1" key="1">
    <citation type="submission" date="2020-10" db="EMBL/GenBank/DDBJ databases">
        <authorList>
            <person name="Gilroy R."/>
        </authorList>
    </citation>
    <scope>NUCLEOTIDE SEQUENCE</scope>
    <source>
        <strain evidence="1">17113</strain>
    </source>
</reference>
<evidence type="ECO:0000313" key="1">
    <source>
        <dbReference type="EMBL" id="MBO8426122.1"/>
    </source>
</evidence>
<evidence type="ECO:0008006" key="3">
    <source>
        <dbReference type="Google" id="ProtNLM"/>
    </source>
</evidence>